<name>A0A5B9MPZ5_9BACT</name>
<keyword evidence="2" id="KW-1185">Reference proteome</keyword>
<protein>
    <recommendedName>
        <fullName evidence="3">DUF4185 domain-containing protein</fullName>
    </recommendedName>
</protein>
<accession>A0A5B9MPZ5</accession>
<evidence type="ECO:0000313" key="2">
    <source>
        <dbReference type="Proteomes" id="UP000321353"/>
    </source>
</evidence>
<organism evidence="1 2">
    <name type="scientific">Stieleria maiorica</name>
    <dbReference type="NCBI Taxonomy" id="2795974"/>
    <lineage>
        <taxon>Bacteria</taxon>
        <taxon>Pseudomonadati</taxon>
        <taxon>Planctomycetota</taxon>
        <taxon>Planctomycetia</taxon>
        <taxon>Pirellulales</taxon>
        <taxon>Pirellulaceae</taxon>
        <taxon>Stieleria</taxon>
    </lineage>
</organism>
<dbReference type="KEGG" id="smam:Mal15_63270"/>
<proteinExistence type="predicted"/>
<evidence type="ECO:0000313" key="1">
    <source>
        <dbReference type="EMBL" id="QEG02241.1"/>
    </source>
</evidence>
<gene>
    <name evidence="1" type="ORF">Mal15_63270</name>
</gene>
<dbReference type="AlphaFoldDB" id="A0A5B9MPZ5"/>
<sequence length="613" mass="68072">MFQGFVDRMPPILTSAARRCGELLGTFVPEFRLRRTLVSVGRNRAVEWQNASGQNDGVVGGWQTVGPADHKWHASAALGYAAGDDGDFQRPFPLGSILIAISTDMPSLRSTCLAATLITLMICVPARGHDYFAIQVVDDVSGRGVPMVELKTVNDVRYYTDSAGIVAFDEPGLMDQTVFFHVSSHGYEFPKNGFGYRGTRLKVQPGGTVTLKIKRLNIAERLYRITGAGIYRDSILAGRPVPIAQPVLNAQVLGSDSVVNAVYNGKLFWFWGDTNRPSYPLGNFDVPGAVSRLPSDGGLDPEVGVDLQYFADQDGFAKPMAKLPGDGPTWINGLITLRDDGNKGRERMFAAYVKIKPPLTVYQRGLAEFDDASNRFEKRMSFAIDAPLFPFGHPFVHEDDGVDYVYFADPFPIVRVPATADALMDLSQYQAYTCLTQGSRVDAFEVERSAGEPVFGWKPDTIPFTPQLQNRLVKAGHLDSDQGLFRLVDEQNRPVTMHRGSVAWNVSRDRWVMIGVQHAGTSMLGEVWYAESEHLTGPWINARKVVSHRQYSFYNPKQHPVFAKDDGRVIFFEGTYTATFSGNDDPTPRYDYNQIMYKLDLSDPRLGLADGKH</sequence>
<dbReference type="Proteomes" id="UP000321353">
    <property type="component" value="Chromosome"/>
</dbReference>
<evidence type="ECO:0008006" key="3">
    <source>
        <dbReference type="Google" id="ProtNLM"/>
    </source>
</evidence>
<dbReference type="EMBL" id="CP036264">
    <property type="protein sequence ID" value="QEG02241.1"/>
    <property type="molecule type" value="Genomic_DNA"/>
</dbReference>
<reference evidence="1 2" key="1">
    <citation type="submission" date="2019-02" db="EMBL/GenBank/DDBJ databases">
        <title>Planctomycetal bacteria perform biofilm scaping via a novel small molecule.</title>
        <authorList>
            <person name="Jeske O."/>
            <person name="Boedeker C."/>
            <person name="Wiegand S."/>
            <person name="Breitling P."/>
            <person name="Kallscheuer N."/>
            <person name="Jogler M."/>
            <person name="Rohde M."/>
            <person name="Petersen J."/>
            <person name="Medema M.H."/>
            <person name="Surup F."/>
            <person name="Jogler C."/>
        </authorList>
    </citation>
    <scope>NUCLEOTIDE SEQUENCE [LARGE SCALE GENOMIC DNA]</scope>
    <source>
        <strain evidence="1 2">Mal15</strain>
    </source>
</reference>